<name>A0AAD3T968_NEPGR</name>
<keyword evidence="1" id="KW-0863">Zinc-finger</keyword>
<protein>
    <recommendedName>
        <fullName evidence="3">C2H2-type domain-containing protein</fullName>
    </recommendedName>
</protein>
<dbReference type="SUPFAM" id="SSF57667">
    <property type="entry name" value="beta-beta-alpha zinc fingers"/>
    <property type="match status" value="1"/>
</dbReference>
<feature type="domain" description="C2H2-type" evidence="3">
    <location>
        <begin position="59"/>
        <end position="86"/>
    </location>
</feature>
<evidence type="ECO:0000256" key="2">
    <source>
        <dbReference type="SAM" id="MobiDB-lite"/>
    </source>
</evidence>
<dbReference type="Proteomes" id="UP001279734">
    <property type="component" value="Unassembled WGS sequence"/>
</dbReference>
<dbReference type="Gene3D" id="3.30.160.60">
    <property type="entry name" value="Classic Zinc Finger"/>
    <property type="match status" value="1"/>
</dbReference>
<comment type="caution">
    <text evidence="4">The sequence shown here is derived from an EMBL/GenBank/DDBJ whole genome shotgun (WGS) entry which is preliminary data.</text>
</comment>
<dbReference type="PANTHER" id="PTHR47593">
    <property type="entry name" value="ZINC FINGER PROTEIN 4-LIKE"/>
    <property type="match status" value="1"/>
</dbReference>
<evidence type="ECO:0000313" key="5">
    <source>
        <dbReference type="Proteomes" id="UP001279734"/>
    </source>
</evidence>
<evidence type="ECO:0000256" key="1">
    <source>
        <dbReference type="PROSITE-ProRule" id="PRU00042"/>
    </source>
</evidence>
<feature type="region of interest" description="Disordered" evidence="2">
    <location>
        <begin position="1"/>
        <end position="51"/>
    </location>
</feature>
<organism evidence="4 5">
    <name type="scientific">Nepenthes gracilis</name>
    <name type="common">Slender pitcher plant</name>
    <dbReference type="NCBI Taxonomy" id="150966"/>
    <lineage>
        <taxon>Eukaryota</taxon>
        <taxon>Viridiplantae</taxon>
        <taxon>Streptophyta</taxon>
        <taxon>Embryophyta</taxon>
        <taxon>Tracheophyta</taxon>
        <taxon>Spermatophyta</taxon>
        <taxon>Magnoliopsida</taxon>
        <taxon>eudicotyledons</taxon>
        <taxon>Gunneridae</taxon>
        <taxon>Pentapetalae</taxon>
        <taxon>Caryophyllales</taxon>
        <taxon>Nepenthaceae</taxon>
        <taxon>Nepenthes</taxon>
    </lineage>
</organism>
<dbReference type="EMBL" id="BSYO01000029">
    <property type="protein sequence ID" value="GMH25210.1"/>
    <property type="molecule type" value="Genomic_DNA"/>
</dbReference>
<keyword evidence="1" id="KW-0479">Metal-binding</keyword>
<evidence type="ECO:0000313" key="4">
    <source>
        <dbReference type="EMBL" id="GMH25210.1"/>
    </source>
</evidence>
<dbReference type="GO" id="GO:0008270">
    <property type="term" value="F:zinc ion binding"/>
    <property type="evidence" value="ECO:0007669"/>
    <property type="project" value="UniProtKB-KW"/>
</dbReference>
<evidence type="ECO:0000259" key="3">
    <source>
        <dbReference type="PROSITE" id="PS50157"/>
    </source>
</evidence>
<dbReference type="InterPro" id="IPR053266">
    <property type="entry name" value="Zinc_finger_protein_7"/>
</dbReference>
<proteinExistence type="predicted"/>
<accession>A0AAD3T968</accession>
<dbReference type="PANTHER" id="PTHR47593:SF9">
    <property type="entry name" value="C2H2-TYPE DOMAIN-CONTAINING PROTEIN"/>
    <property type="match status" value="1"/>
</dbReference>
<reference evidence="4" key="1">
    <citation type="submission" date="2023-05" db="EMBL/GenBank/DDBJ databases">
        <title>Nepenthes gracilis genome sequencing.</title>
        <authorList>
            <person name="Fukushima K."/>
        </authorList>
    </citation>
    <scope>NUCLEOTIDE SEQUENCE</scope>
    <source>
        <strain evidence="4">SING2019-196</strain>
    </source>
</reference>
<sequence length="188" mass="20713">MVFATEDKTSASNEIENGNDDSSGDWLTLRLSRNEESPTQQGDDCDAPKRPACSNSRVFSCNFCMRKFFSSQALGGHQNAHKKERGEAKRLHHRQKMVAMMMIREMDGPDRNPPAVPLGMQPHSVVHKASREGSAAVARFSQPSGGSGGWTPNAVEEVSGSIWPGSYHIKKQPNQHLDLNQPDLDLSL</sequence>
<dbReference type="AlphaFoldDB" id="A0AAD3T968"/>
<keyword evidence="1" id="KW-0862">Zinc</keyword>
<keyword evidence="5" id="KW-1185">Reference proteome</keyword>
<dbReference type="PROSITE" id="PS50157">
    <property type="entry name" value="ZINC_FINGER_C2H2_2"/>
    <property type="match status" value="1"/>
</dbReference>
<dbReference type="InterPro" id="IPR036236">
    <property type="entry name" value="Znf_C2H2_sf"/>
</dbReference>
<dbReference type="PROSITE" id="PS00028">
    <property type="entry name" value="ZINC_FINGER_C2H2_1"/>
    <property type="match status" value="1"/>
</dbReference>
<gene>
    <name evidence="4" type="ORF">Nepgr_027053</name>
</gene>
<dbReference type="InterPro" id="IPR013087">
    <property type="entry name" value="Znf_C2H2_type"/>
</dbReference>